<sequence>MDNLSVIKRQAEVEFPNTRRKNCLRRPWHFFQIASWVLYIFLVITAFGFILPQLPCSWQFTAYGILGILFSGYFVFYFLTISIDTSKVDPNVPVSFKEAENTIPERMHCYIIPVTFYKKRTRFCHVCGKTVFNFDHHSRIFNTCLGGRNFWFYVNCMVTAFLGTICLAIMSVLVLSMYQHLPLENLDLIDSSDKWLMRSFNTTTKTLTVVILLLSFTDCVLCILIAFVLGYHICFHMYMLCRGLTTQEYYESLSNHMSNKSLEAVRPRPCRNVHHPLSIFSVSTSHLYIRDAAAQTEQTMKETSAQTIDRRIFLQDRGLQTEKEPTWFERFLKRFN</sequence>
<organism evidence="9 10">
    <name type="scientific">Eleutherodactylus coqui</name>
    <name type="common">Puerto Rican coqui</name>
    <dbReference type="NCBI Taxonomy" id="57060"/>
    <lineage>
        <taxon>Eukaryota</taxon>
        <taxon>Metazoa</taxon>
        <taxon>Chordata</taxon>
        <taxon>Craniata</taxon>
        <taxon>Vertebrata</taxon>
        <taxon>Euteleostomi</taxon>
        <taxon>Amphibia</taxon>
        <taxon>Batrachia</taxon>
        <taxon>Anura</taxon>
        <taxon>Neobatrachia</taxon>
        <taxon>Hyloidea</taxon>
        <taxon>Eleutherodactylidae</taxon>
        <taxon>Eleutherodactylinae</taxon>
        <taxon>Eleutherodactylus</taxon>
        <taxon>Eleutherodactylus</taxon>
    </lineage>
</organism>
<feature type="transmembrane region" description="Helical" evidence="7">
    <location>
        <begin position="207"/>
        <end position="234"/>
    </location>
</feature>
<proteinExistence type="inferred from homology"/>
<dbReference type="GO" id="GO:0019706">
    <property type="term" value="F:protein-cysteine S-palmitoyltransferase activity"/>
    <property type="evidence" value="ECO:0007669"/>
    <property type="project" value="UniProtKB-EC"/>
</dbReference>
<dbReference type="OrthoDB" id="9909019at2759"/>
<evidence type="ECO:0000256" key="5">
    <source>
        <dbReference type="ARBA" id="ARBA00023136"/>
    </source>
</evidence>
<evidence type="ECO:0000256" key="3">
    <source>
        <dbReference type="ARBA" id="ARBA00022692"/>
    </source>
</evidence>
<feature type="transmembrane region" description="Helical" evidence="7">
    <location>
        <begin position="150"/>
        <end position="178"/>
    </location>
</feature>
<feature type="domain" description="Palmitoyltransferase DHHC" evidence="8">
    <location>
        <begin position="118"/>
        <end position="251"/>
    </location>
</feature>
<comment type="catalytic activity">
    <reaction evidence="7">
        <text>L-cysteinyl-[protein] + hexadecanoyl-CoA = S-hexadecanoyl-L-cysteinyl-[protein] + CoA</text>
        <dbReference type="Rhea" id="RHEA:36683"/>
        <dbReference type="Rhea" id="RHEA-COMP:10131"/>
        <dbReference type="Rhea" id="RHEA-COMP:11032"/>
        <dbReference type="ChEBI" id="CHEBI:29950"/>
        <dbReference type="ChEBI" id="CHEBI:57287"/>
        <dbReference type="ChEBI" id="CHEBI:57379"/>
        <dbReference type="ChEBI" id="CHEBI:74151"/>
        <dbReference type="EC" id="2.3.1.225"/>
    </reaction>
</comment>
<evidence type="ECO:0000256" key="6">
    <source>
        <dbReference type="ARBA" id="ARBA00023315"/>
    </source>
</evidence>
<dbReference type="InterPro" id="IPR001594">
    <property type="entry name" value="Palmitoyltrfase_DHHC"/>
</dbReference>
<keyword evidence="10" id="KW-1185">Reference proteome</keyword>
<dbReference type="PANTHER" id="PTHR22883">
    <property type="entry name" value="ZINC FINGER DHHC DOMAIN CONTAINING PROTEIN"/>
    <property type="match status" value="1"/>
</dbReference>
<evidence type="ECO:0000313" key="9">
    <source>
        <dbReference type="EMBL" id="KAG9487975.1"/>
    </source>
</evidence>
<dbReference type="EC" id="2.3.1.225" evidence="7"/>
<protein>
    <recommendedName>
        <fullName evidence="7">Palmitoyltransferase</fullName>
        <ecNumber evidence="7">2.3.1.225</ecNumber>
    </recommendedName>
</protein>
<evidence type="ECO:0000256" key="4">
    <source>
        <dbReference type="ARBA" id="ARBA00022989"/>
    </source>
</evidence>
<dbReference type="GO" id="GO:0016020">
    <property type="term" value="C:membrane"/>
    <property type="evidence" value="ECO:0007669"/>
    <property type="project" value="UniProtKB-SubCell"/>
</dbReference>
<gene>
    <name evidence="9" type="ORF">GDO78_007657</name>
</gene>
<comment type="domain">
    <text evidence="7">The DHHC domain is required for palmitoyltransferase activity.</text>
</comment>
<dbReference type="EMBL" id="WNTK01000003">
    <property type="protein sequence ID" value="KAG9487975.1"/>
    <property type="molecule type" value="Genomic_DNA"/>
</dbReference>
<keyword evidence="3 7" id="KW-0812">Transmembrane</keyword>
<keyword evidence="6 7" id="KW-0012">Acyltransferase</keyword>
<feature type="transmembrane region" description="Helical" evidence="7">
    <location>
        <begin position="57"/>
        <end position="79"/>
    </location>
</feature>
<dbReference type="PANTHER" id="PTHR22883:SF203">
    <property type="entry name" value="PALMITOYLTRANSFERASE"/>
    <property type="match status" value="1"/>
</dbReference>
<dbReference type="AlphaFoldDB" id="A0A8J6FJB5"/>
<feature type="transmembrane region" description="Helical" evidence="7">
    <location>
        <begin position="28"/>
        <end position="51"/>
    </location>
</feature>
<comment type="caution">
    <text evidence="9">The sequence shown here is derived from an EMBL/GenBank/DDBJ whole genome shotgun (WGS) entry which is preliminary data.</text>
</comment>
<keyword evidence="5 7" id="KW-0472">Membrane</keyword>
<keyword evidence="2 7" id="KW-0808">Transferase</keyword>
<comment type="similarity">
    <text evidence="7">Belongs to the DHHC palmitoyltransferase family.</text>
</comment>
<accession>A0A8J6FJB5</accession>
<keyword evidence="4 7" id="KW-1133">Transmembrane helix</keyword>
<dbReference type="GO" id="GO:0005783">
    <property type="term" value="C:endoplasmic reticulum"/>
    <property type="evidence" value="ECO:0007669"/>
    <property type="project" value="TreeGrafter"/>
</dbReference>
<evidence type="ECO:0000256" key="2">
    <source>
        <dbReference type="ARBA" id="ARBA00022679"/>
    </source>
</evidence>
<dbReference type="Pfam" id="PF01529">
    <property type="entry name" value="DHHC"/>
    <property type="match status" value="1"/>
</dbReference>
<reference evidence="9" key="1">
    <citation type="thesis" date="2020" institute="ProQuest LLC" country="789 East Eisenhower Parkway, Ann Arbor, MI, USA">
        <title>Comparative Genomics and Chromosome Evolution.</title>
        <authorList>
            <person name="Mudd A.B."/>
        </authorList>
    </citation>
    <scope>NUCLEOTIDE SEQUENCE</scope>
    <source>
        <strain evidence="9">HN-11 Male</strain>
        <tissue evidence="9">Kidney and liver</tissue>
    </source>
</reference>
<dbReference type="GO" id="GO:0005794">
    <property type="term" value="C:Golgi apparatus"/>
    <property type="evidence" value="ECO:0007669"/>
    <property type="project" value="TreeGrafter"/>
</dbReference>
<comment type="subcellular location">
    <subcellularLocation>
        <location evidence="1">Membrane</location>
        <topology evidence="1">Multi-pass membrane protein</topology>
    </subcellularLocation>
</comment>
<dbReference type="PROSITE" id="PS50216">
    <property type="entry name" value="DHHC"/>
    <property type="match status" value="1"/>
</dbReference>
<evidence type="ECO:0000256" key="7">
    <source>
        <dbReference type="RuleBase" id="RU079119"/>
    </source>
</evidence>
<dbReference type="GO" id="GO:0006612">
    <property type="term" value="P:protein targeting to membrane"/>
    <property type="evidence" value="ECO:0007669"/>
    <property type="project" value="TreeGrafter"/>
</dbReference>
<evidence type="ECO:0000313" key="10">
    <source>
        <dbReference type="Proteomes" id="UP000770717"/>
    </source>
</evidence>
<dbReference type="Proteomes" id="UP000770717">
    <property type="component" value="Unassembled WGS sequence"/>
</dbReference>
<dbReference type="InterPro" id="IPR039859">
    <property type="entry name" value="PFA4/ZDH16/20/ERF2-like"/>
</dbReference>
<evidence type="ECO:0000259" key="8">
    <source>
        <dbReference type="Pfam" id="PF01529"/>
    </source>
</evidence>
<evidence type="ECO:0000256" key="1">
    <source>
        <dbReference type="ARBA" id="ARBA00004141"/>
    </source>
</evidence>
<name>A0A8J6FJB5_ELECQ</name>